<dbReference type="Pfam" id="PF19965">
    <property type="entry name" value="VMAP-M2"/>
    <property type="match status" value="1"/>
</dbReference>
<organism evidence="2 3">
    <name type="scientific">Lentzea sokolovensis</name>
    <dbReference type="NCBI Taxonomy" id="3095429"/>
    <lineage>
        <taxon>Bacteria</taxon>
        <taxon>Bacillati</taxon>
        <taxon>Actinomycetota</taxon>
        <taxon>Actinomycetes</taxon>
        <taxon>Pseudonocardiales</taxon>
        <taxon>Pseudonocardiaceae</taxon>
        <taxon>Lentzea</taxon>
    </lineage>
</organism>
<keyword evidence="3" id="KW-1185">Reference proteome</keyword>
<comment type="caution">
    <text evidence="2">The sequence shown here is derived from an EMBL/GenBank/DDBJ whole genome shotgun (WGS) entry which is preliminary data.</text>
</comment>
<accession>A0ABU4UR39</accession>
<dbReference type="InterPro" id="IPR045446">
    <property type="entry name" value="VMAP-M2"/>
</dbReference>
<protein>
    <recommendedName>
        <fullName evidence="1">vWA-MoxR associated protein middle region 2 domain-containing protein</fullName>
    </recommendedName>
</protein>
<gene>
    <name evidence="2" type="ORF">SK854_05885</name>
</gene>
<dbReference type="RefSeq" id="WP_319973954.1">
    <property type="nucleotide sequence ID" value="NZ_JAXAVU010000004.1"/>
</dbReference>
<evidence type="ECO:0000313" key="3">
    <source>
        <dbReference type="Proteomes" id="UP001285352"/>
    </source>
</evidence>
<name>A0ABU4UR39_9PSEU</name>
<sequence>MDWQKWNKNEPARLACYVQVADTIRVFDEPHVDAELRRDRLATVRRVYEFLAAKGIPYDTSLVDFADHHQDEQVIRQPWEMLRGGNCLELTLLFAALCQRARLRTLVVLLERHAMIAVRLDHDVESLGGDPGPDDWELLSGGLLPPGHDVHDMAAKLAEWVAKERCVLIECTGMAAGRHRLTFDDSVARGLSQLTSVVKGALTQVVDVGLFLMHEKSRYRPYEVTAHEASSADAAEVVLGEAAITVVRAYLARLDAPPPEPERWNVSGLGTMLAAAGQVSELRIVLQGLCEVLKAGAFVKSWMPHHLTSQRLGAAMTTTFPGKPGPMNAITVTDYLAHVFLHRTPGNDSWKTAMVDYIATVALNAGLDVLHPRFYAWAVGLLDEVRANDTLQAADKRRSATQWRLRISLHGSLTGQWPTSVMAWLFDGDKQIDEQTEPCEPTQSSAEAAVGVLLAWAIYEATDENDELKQVEIAVPTSLLAHWRPEETTLVSKIGLRHDVVVRWSGRLGSRRHMLKMLSEAPQRWEFIDQRGADALVWLTPHQTGDVDTVRELLASGKHQGAMGLRFLPDQCDDLLATLLSFSPVLLWPGKDQCAWDDIDQELRLHWKSLPSALAKAYRASWTQDEPPALAVVRAVWDDQDWMAFCRSYLRTQPSLGRSRG</sequence>
<dbReference type="EMBL" id="JAXAVU010000004">
    <property type="protein sequence ID" value="MDX8141632.1"/>
    <property type="molecule type" value="Genomic_DNA"/>
</dbReference>
<reference evidence="2 3" key="1">
    <citation type="submission" date="2023-11" db="EMBL/GenBank/DDBJ databases">
        <title>Lentzea sokolovensis, sp. nov., Lentzea kristufkii, sp. nov., and Lentzea miocenensis, sp. nov., rare actinobacteria from Sokolov Coal Basin, Miocene lacustrine sediment, Czech Republic.</title>
        <authorList>
            <person name="Lara A."/>
            <person name="Kotroba L."/>
            <person name="Nouioui I."/>
            <person name="Neumann-Schaal M."/>
            <person name="Mast Y."/>
            <person name="Chronakova A."/>
        </authorList>
    </citation>
    <scope>NUCLEOTIDE SEQUENCE [LARGE SCALE GENOMIC DNA]</scope>
    <source>
        <strain evidence="2 3">BCCO 10_0061</strain>
    </source>
</reference>
<dbReference type="Proteomes" id="UP001285352">
    <property type="component" value="Unassembled WGS sequence"/>
</dbReference>
<evidence type="ECO:0000259" key="1">
    <source>
        <dbReference type="Pfam" id="PF19965"/>
    </source>
</evidence>
<feature type="domain" description="vWA-MoxR associated protein middle region 2" evidence="1">
    <location>
        <begin position="226"/>
        <end position="381"/>
    </location>
</feature>
<proteinExistence type="predicted"/>
<evidence type="ECO:0000313" key="2">
    <source>
        <dbReference type="EMBL" id="MDX8141632.1"/>
    </source>
</evidence>